<dbReference type="PANTHER" id="PTHR11766:SF0">
    <property type="entry name" value="TYROSINE--TRNA LIGASE, MITOCHONDRIAL"/>
    <property type="match status" value="1"/>
</dbReference>
<evidence type="ECO:0000256" key="5">
    <source>
        <dbReference type="ARBA" id="ARBA00022741"/>
    </source>
</evidence>
<keyword evidence="4 12" id="KW-0436">Ligase</keyword>
<feature type="domain" description="Cyclin-dependent kinase inhibitor" evidence="14">
    <location>
        <begin position="572"/>
        <end position="620"/>
    </location>
</feature>
<keyword evidence="9 12" id="KW-0030">Aminoacyl-tRNA synthetase</keyword>
<feature type="compositionally biased region" description="Low complexity" evidence="13">
    <location>
        <begin position="673"/>
        <end position="683"/>
    </location>
</feature>
<organism evidence="15 16">
    <name type="scientific">Cirrhinus molitorella</name>
    <name type="common">mud carp</name>
    <dbReference type="NCBI Taxonomy" id="172907"/>
    <lineage>
        <taxon>Eukaryota</taxon>
        <taxon>Metazoa</taxon>
        <taxon>Chordata</taxon>
        <taxon>Craniata</taxon>
        <taxon>Vertebrata</taxon>
        <taxon>Euteleostomi</taxon>
        <taxon>Actinopterygii</taxon>
        <taxon>Neopterygii</taxon>
        <taxon>Teleostei</taxon>
        <taxon>Ostariophysi</taxon>
        <taxon>Cypriniformes</taxon>
        <taxon>Cyprinidae</taxon>
        <taxon>Labeoninae</taxon>
        <taxon>Labeonini</taxon>
        <taxon>Cirrhinus</taxon>
    </lineage>
</organism>
<dbReference type="InterPro" id="IPR003175">
    <property type="entry name" value="CDI_dom"/>
</dbReference>
<gene>
    <name evidence="15" type="ORF">QQF64_023481</name>
</gene>
<evidence type="ECO:0000256" key="4">
    <source>
        <dbReference type="ARBA" id="ARBA00022598"/>
    </source>
</evidence>
<dbReference type="InterPro" id="IPR014729">
    <property type="entry name" value="Rossmann-like_a/b/a_fold"/>
</dbReference>
<evidence type="ECO:0000256" key="13">
    <source>
        <dbReference type="SAM" id="MobiDB-lite"/>
    </source>
</evidence>
<comment type="catalytic activity">
    <reaction evidence="11 12">
        <text>tRNA(Tyr) + L-tyrosine + ATP = L-tyrosyl-tRNA(Tyr) + AMP + diphosphate + H(+)</text>
        <dbReference type="Rhea" id="RHEA:10220"/>
        <dbReference type="Rhea" id="RHEA-COMP:9706"/>
        <dbReference type="Rhea" id="RHEA-COMP:9707"/>
        <dbReference type="ChEBI" id="CHEBI:15378"/>
        <dbReference type="ChEBI" id="CHEBI:30616"/>
        <dbReference type="ChEBI" id="CHEBI:33019"/>
        <dbReference type="ChEBI" id="CHEBI:58315"/>
        <dbReference type="ChEBI" id="CHEBI:78442"/>
        <dbReference type="ChEBI" id="CHEBI:78536"/>
        <dbReference type="ChEBI" id="CHEBI:456215"/>
        <dbReference type="EC" id="6.1.1.1"/>
    </reaction>
</comment>
<dbReference type="Pfam" id="PF02234">
    <property type="entry name" value="CDI"/>
    <property type="match status" value="1"/>
</dbReference>
<sequence>MAASIARSCCRLHSRSTFYLKASFHCSPSRRSALLLSLHNRGLLKESFPDRAAQAELPDLLRSGPQTVYCGFDPTADSLHAGNLLAIIGLLHFRAAGHDVIALLGGATARIGDPSGRSAERERLSPAAVEENSRGILESLHRIFTHHELYFCPDSSRLGRLTVLNNRSWYKDWSVLEFFSEVGRSFRMGTMLSRHSVQSRLKSAEGMSFTEFSYQIFQAFDFYRLHQLHGCRIQLGGTDQLGNIMSGHELIHRKTGEEVYGLTVPLVTTSMGDKLGKTAGNAVWLNRDKTSPFDFYQYFLRLPDNSVEGYLKLFTFLSLAEVEKVMDQQKQDPGKRIAHKRLAAEVTKLVHGKEGLESAKRCTNALYHSNIEALEQMSDTELQELFREAPFHEVFLDPGSTVLDACRRAQAIPEGPRGYQMIKDGGVWINHQRAANPEQVLVLGQHILSNGLSLIREKSYWQTGMSPSSSAVCKHLSVSKNCRFVTPTRTHTDSSVSRSSCQDDCDVYSGQCCSWKCFGNCSFSLLGTNYTHILFRIQKHLLIPETVTHCSPTLERMEARLSDQPKPSACRNLFGPVDHEELKKDFQQQLKAMEDASADEWNFDFSTHTPRTDGRYQWEALDIRSVPGFYSRSRGDARKRPRAEEEILLSRLVVSKQTLAHLRRRSDPDTQKTQKTQKTPQPDSHTNLVRAEVDVVGLVTSVLAERKIFLGKTDERKEERVENQTYQL</sequence>
<protein>
    <recommendedName>
        <fullName evidence="3 12">Tyrosine--tRNA ligase</fullName>
        <ecNumber evidence="3 12">6.1.1.1</ecNumber>
    </recommendedName>
    <alternativeName>
        <fullName evidence="10 12">Tyrosyl-tRNA synthetase</fullName>
    </alternativeName>
</protein>
<dbReference type="Gene3D" id="1.10.240.10">
    <property type="entry name" value="Tyrosyl-Transfer RNA Synthetase"/>
    <property type="match status" value="1"/>
</dbReference>
<keyword evidence="16" id="KW-1185">Reference proteome</keyword>
<accession>A0ABR3L596</accession>
<evidence type="ECO:0000256" key="1">
    <source>
        <dbReference type="ARBA" id="ARBA00005594"/>
    </source>
</evidence>
<keyword evidence="5 12" id="KW-0547">Nucleotide-binding</keyword>
<evidence type="ECO:0000256" key="2">
    <source>
        <dbReference type="ARBA" id="ARBA00006726"/>
    </source>
</evidence>
<evidence type="ECO:0000259" key="14">
    <source>
        <dbReference type="Pfam" id="PF02234"/>
    </source>
</evidence>
<reference evidence="15 16" key="1">
    <citation type="submission" date="2023-09" db="EMBL/GenBank/DDBJ databases">
        <authorList>
            <person name="Wang M."/>
        </authorList>
    </citation>
    <scope>NUCLEOTIDE SEQUENCE [LARGE SCALE GENOMIC DNA]</scope>
    <source>
        <strain evidence="15">GT-2023</strain>
        <tissue evidence="15">Liver</tissue>
    </source>
</reference>
<dbReference type="InterPro" id="IPR001412">
    <property type="entry name" value="aa-tRNA-synth_I_CS"/>
</dbReference>
<dbReference type="Proteomes" id="UP001558613">
    <property type="component" value="Unassembled WGS sequence"/>
</dbReference>
<dbReference type="Gene3D" id="3.40.50.620">
    <property type="entry name" value="HUPs"/>
    <property type="match status" value="1"/>
</dbReference>
<evidence type="ECO:0000256" key="7">
    <source>
        <dbReference type="ARBA" id="ARBA00022917"/>
    </source>
</evidence>
<dbReference type="InterPro" id="IPR002307">
    <property type="entry name" value="Tyr-tRNA-ligase"/>
</dbReference>
<keyword evidence="8" id="KW-0649">Protein kinase inhibitor</keyword>
<evidence type="ECO:0000313" key="16">
    <source>
        <dbReference type="Proteomes" id="UP001558613"/>
    </source>
</evidence>
<comment type="similarity">
    <text evidence="1 12">Belongs to the class-I aminoacyl-tRNA synthetase family.</text>
</comment>
<dbReference type="NCBIfam" id="TIGR00234">
    <property type="entry name" value="tyrS"/>
    <property type="match status" value="1"/>
</dbReference>
<dbReference type="PROSITE" id="PS00178">
    <property type="entry name" value="AA_TRNA_LIGASE_I"/>
    <property type="match status" value="1"/>
</dbReference>
<name>A0ABR3L596_9TELE</name>
<evidence type="ECO:0000256" key="8">
    <source>
        <dbReference type="ARBA" id="ARBA00023013"/>
    </source>
</evidence>
<evidence type="ECO:0000256" key="3">
    <source>
        <dbReference type="ARBA" id="ARBA00013160"/>
    </source>
</evidence>
<dbReference type="PANTHER" id="PTHR11766">
    <property type="entry name" value="TYROSYL-TRNA SYNTHETASE"/>
    <property type="match status" value="1"/>
</dbReference>
<evidence type="ECO:0000256" key="6">
    <source>
        <dbReference type="ARBA" id="ARBA00022840"/>
    </source>
</evidence>
<dbReference type="InterPro" id="IPR002305">
    <property type="entry name" value="aa-tRNA-synth_Ic"/>
</dbReference>
<dbReference type="Gene3D" id="3.10.290.10">
    <property type="entry name" value="RNA-binding S4 domain"/>
    <property type="match status" value="1"/>
</dbReference>
<evidence type="ECO:0000256" key="9">
    <source>
        <dbReference type="ARBA" id="ARBA00023146"/>
    </source>
</evidence>
<evidence type="ECO:0000256" key="12">
    <source>
        <dbReference type="RuleBase" id="RU361234"/>
    </source>
</evidence>
<dbReference type="InterPro" id="IPR036986">
    <property type="entry name" value="S4_RNA-bd_sf"/>
</dbReference>
<keyword evidence="6 12" id="KW-0067">ATP-binding</keyword>
<evidence type="ECO:0000313" key="15">
    <source>
        <dbReference type="EMBL" id="KAL1248105.1"/>
    </source>
</evidence>
<dbReference type="InterPro" id="IPR024088">
    <property type="entry name" value="Tyr-tRNA-ligase_bac-type"/>
</dbReference>
<dbReference type="SUPFAM" id="SSF55174">
    <property type="entry name" value="Alpha-L RNA-binding motif"/>
    <property type="match status" value="1"/>
</dbReference>
<dbReference type="Pfam" id="PF00579">
    <property type="entry name" value="tRNA-synt_1b"/>
    <property type="match status" value="1"/>
</dbReference>
<dbReference type="CDD" id="cd00805">
    <property type="entry name" value="TyrRS_core"/>
    <property type="match status" value="1"/>
</dbReference>
<evidence type="ECO:0000256" key="10">
    <source>
        <dbReference type="ARBA" id="ARBA00033323"/>
    </source>
</evidence>
<feature type="region of interest" description="Disordered" evidence="13">
    <location>
        <begin position="659"/>
        <end position="688"/>
    </location>
</feature>
<proteinExistence type="inferred from homology"/>
<dbReference type="InterPro" id="IPR044898">
    <property type="entry name" value="CDI_dom_sf"/>
</dbReference>
<comment type="caution">
    <text evidence="15">The sequence shown here is derived from an EMBL/GenBank/DDBJ whole genome shotgun (WGS) entry which is preliminary data.</text>
</comment>
<comment type="similarity">
    <text evidence="2">Belongs to the CDI family.</text>
</comment>
<dbReference type="EMBL" id="JAYMGO010000025">
    <property type="protein sequence ID" value="KAL1248105.1"/>
    <property type="molecule type" value="Genomic_DNA"/>
</dbReference>
<dbReference type="PRINTS" id="PR01040">
    <property type="entry name" value="TRNASYNTHTYR"/>
</dbReference>
<evidence type="ECO:0000256" key="11">
    <source>
        <dbReference type="ARBA" id="ARBA00048248"/>
    </source>
</evidence>
<dbReference type="Gene3D" id="4.10.365.10">
    <property type="entry name" value="p27"/>
    <property type="match status" value="1"/>
</dbReference>
<keyword evidence="7 12" id="KW-0648">Protein biosynthesis</keyword>
<dbReference type="SUPFAM" id="SSF52374">
    <property type="entry name" value="Nucleotidylyl transferase"/>
    <property type="match status" value="1"/>
</dbReference>
<dbReference type="EC" id="6.1.1.1" evidence="3 12"/>